<sequence>MKLRAALLSLGAAQALAGCSEDPTPIDVESLAQSGRSAFVCIALDRPDPAKPPVMRPLPITDCSYRTAESPDEFEIDPEGGRAELPHLYALVTQTSRGEVAVIDLTARESSVLDRDQSTPGASFLPVGAQPVDIVATPGGTATFVAVAEHGREGIFALPSSMVLRRDGCPVPSFSSWPACSLPSAPGEVLLVADPSQDGKVRSSCDGEYTVEPASPGDPAAAVGDTCATANGSLAAEGGGRQKLIVTLPELGKLAVIDAQKLLEDDVYTSGGFAACDVEQWLTLDVSLPPVTPPAYPSHGAECAEPKASVGAARHVGDARPSGLALSGDRLFVGDLDAPVIHVVDLPTPCAPRELPPLLPSSTLQPDRVVTTSRLAVSQPSPPDFRRFLYAVDAGDGSVMVFDVSDGASSRTPVAREHPEWNPFQPPDRIRLPAPVRDLAIVQREAPARLPATGVAPEGLRCDPDPALVPCDDNVASCDIETSYRTASDRRSGAGPQKLRGSFAYLLLTSGEVVIADVDDLDRACRGPEVQSALAGCDVEAAPGGTPDDLDGDGIPNFRPALDEQMQPVLDGDGNPVLERDDDCPYYPNPRKGARVDADGDGIEDTCELRTSGEASCNVVVPHALRSSDYVVPSDAAGQREPGVQSLPLLYDRSGTIVQISEESPKMRATLPSDRTAALELTLAVGARREGVLLADTNDSDFDERGLVTRLPGQPQHALAMNLEDPRVHLADEAWTVTYEGMIPEIGDTFVVFGEEVVDDDSGAVVPVLRGADARFCRRGVQSRDSVKDQLVAAGMAEAEAAERAAELADFVQITTELPAEDAAQWTDSEAKGCSFEVCSERYGGDVARPGLRIVEAFEDHLALEPSDPAVELAACCFPGQVQVSIRAAQQWIVQDGDGGFLHHVITDPATGQCRDSCDPRLARRNGRVVHTREDGPVADGAPGAFINPMFRFAITGGPRDLGSMQDMQFRFATQGAFSPIVLELADRVEELQPQSIRYIPATGELAIADGSLEGLFLLSSTSVGVARQLR</sequence>
<evidence type="ECO:0000313" key="3">
    <source>
        <dbReference type="EMBL" id="AUX42179.1"/>
    </source>
</evidence>
<evidence type="ECO:0000256" key="2">
    <source>
        <dbReference type="SAM" id="SignalP"/>
    </source>
</evidence>
<dbReference type="Proteomes" id="UP000238348">
    <property type="component" value="Chromosome"/>
</dbReference>
<dbReference type="EMBL" id="CP012673">
    <property type="protein sequence ID" value="AUX42179.1"/>
    <property type="molecule type" value="Genomic_DNA"/>
</dbReference>
<dbReference type="Gene3D" id="4.10.1080.10">
    <property type="entry name" value="TSP type-3 repeat"/>
    <property type="match status" value="1"/>
</dbReference>
<dbReference type="AlphaFoldDB" id="A0A2L0ESB0"/>
<dbReference type="PROSITE" id="PS51257">
    <property type="entry name" value="PROKAR_LIPOPROTEIN"/>
    <property type="match status" value="1"/>
</dbReference>
<dbReference type="InterPro" id="IPR028974">
    <property type="entry name" value="TSP_type-3_rpt"/>
</dbReference>
<keyword evidence="2" id="KW-0732">Signal</keyword>
<dbReference type="SUPFAM" id="SSF75011">
    <property type="entry name" value="3-carboxy-cis,cis-mucoante lactonizing enzyme"/>
    <property type="match status" value="1"/>
</dbReference>
<dbReference type="GO" id="GO:0005509">
    <property type="term" value="F:calcium ion binding"/>
    <property type="evidence" value="ECO:0007669"/>
    <property type="project" value="InterPro"/>
</dbReference>
<evidence type="ECO:0000313" key="4">
    <source>
        <dbReference type="Proteomes" id="UP000238348"/>
    </source>
</evidence>
<dbReference type="SUPFAM" id="SSF103647">
    <property type="entry name" value="TSP type-3 repeat"/>
    <property type="match status" value="1"/>
</dbReference>
<proteinExistence type="predicted"/>
<name>A0A2L0ESB0_SORCE</name>
<reference evidence="3 4" key="1">
    <citation type="submission" date="2015-09" db="EMBL/GenBank/DDBJ databases">
        <title>Sorangium comparison.</title>
        <authorList>
            <person name="Zaburannyi N."/>
            <person name="Bunk B."/>
            <person name="Overmann J."/>
            <person name="Mueller R."/>
        </authorList>
    </citation>
    <scope>NUCLEOTIDE SEQUENCE [LARGE SCALE GENOMIC DNA]</scope>
    <source>
        <strain evidence="3 4">So ce26</strain>
    </source>
</reference>
<dbReference type="OrthoDB" id="5477611at2"/>
<feature type="signal peptide" evidence="2">
    <location>
        <begin position="1"/>
        <end position="17"/>
    </location>
</feature>
<gene>
    <name evidence="3" type="ORF">SOCE26_036060</name>
</gene>
<feature type="chain" id="PRO_5014746374" description="Secreted protein" evidence="2">
    <location>
        <begin position="18"/>
        <end position="1031"/>
    </location>
</feature>
<organism evidence="3 4">
    <name type="scientific">Sorangium cellulosum</name>
    <name type="common">Polyangium cellulosum</name>
    <dbReference type="NCBI Taxonomy" id="56"/>
    <lineage>
        <taxon>Bacteria</taxon>
        <taxon>Pseudomonadati</taxon>
        <taxon>Myxococcota</taxon>
        <taxon>Polyangia</taxon>
        <taxon>Polyangiales</taxon>
        <taxon>Polyangiaceae</taxon>
        <taxon>Sorangium</taxon>
    </lineage>
</organism>
<protein>
    <recommendedName>
        <fullName evidence="5">Secreted protein</fullName>
    </recommendedName>
</protein>
<accession>A0A2L0ESB0</accession>
<dbReference type="RefSeq" id="WP_104981034.1">
    <property type="nucleotide sequence ID" value="NZ_CP012673.1"/>
</dbReference>
<evidence type="ECO:0008006" key="5">
    <source>
        <dbReference type="Google" id="ProtNLM"/>
    </source>
</evidence>
<evidence type="ECO:0000256" key="1">
    <source>
        <dbReference type="SAM" id="MobiDB-lite"/>
    </source>
</evidence>
<feature type="region of interest" description="Disordered" evidence="1">
    <location>
        <begin position="410"/>
        <end position="429"/>
    </location>
</feature>